<reference evidence="3" key="1">
    <citation type="journal article" date="2019" name="Int. J. Syst. Evol. Microbiol.">
        <title>The Global Catalogue of Microorganisms (GCM) 10K type strain sequencing project: providing services to taxonomists for standard genome sequencing and annotation.</title>
        <authorList>
            <consortium name="The Broad Institute Genomics Platform"/>
            <consortium name="The Broad Institute Genome Sequencing Center for Infectious Disease"/>
            <person name="Wu L."/>
            <person name="Ma J."/>
        </authorList>
    </citation>
    <scope>NUCLEOTIDE SEQUENCE [LARGE SCALE GENOMIC DNA]</scope>
    <source>
        <strain evidence="3">JCM 17924</strain>
    </source>
</reference>
<proteinExistence type="predicted"/>
<protein>
    <submittedName>
        <fullName evidence="2">Uncharacterized protein</fullName>
    </submittedName>
</protein>
<dbReference type="EMBL" id="BAABHA010000002">
    <property type="protein sequence ID" value="GAA4377903.1"/>
    <property type="molecule type" value="Genomic_DNA"/>
</dbReference>
<evidence type="ECO:0000313" key="2">
    <source>
        <dbReference type="EMBL" id="GAA4377903.1"/>
    </source>
</evidence>
<name>A0ABP8IX42_9BACT</name>
<keyword evidence="1" id="KW-0732">Signal</keyword>
<dbReference type="Proteomes" id="UP001500454">
    <property type="component" value="Unassembled WGS sequence"/>
</dbReference>
<feature type="signal peptide" evidence="1">
    <location>
        <begin position="1"/>
        <end position="21"/>
    </location>
</feature>
<organism evidence="2 3">
    <name type="scientific">Hymenobacter koreensis</name>
    <dbReference type="NCBI Taxonomy" id="1084523"/>
    <lineage>
        <taxon>Bacteria</taxon>
        <taxon>Pseudomonadati</taxon>
        <taxon>Bacteroidota</taxon>
        <taxon>Cytophagia</taxon>
        <taxon>Cytophagales</taxon>
        <taxon>Hymenobacteraceae</taxon>
        <taxon>Hymenobacter</taxon>
    </lineage>
</organism>
<evidence type="ECO:0000313" key="3">
    <source>
        <dbReference type="Proteomes" id="UP001500454"/>
    </source>
</evidence>
<evidence type="ECO:0000256" key="1">
    <source>
        <dbReference type="SAM" id="SignalP"/>
    </source>
</evidence>
<keyword evidence="3" id="KW-1185">Reference proteome</keyword>
<sequence>MGNRSLLCLTASLGTSFAAHAQTPTDSLPRRFNILGEPHLVPRVGVALQKQMAVEVGLIRHRVRYQTLGNSSRGLYAAADIVPGRRLVVGPKVGGSFGANAASADISLVYYTDFKRRQLMLTPAVGVGLIGFANLLYGYNIPLTGRQLTEVGGHRVSLVGNLNFRAPKEYDQLVESRRR</sequence>
<comment type="caution">
    <text evidence="2">The sequence shown here is derived from an EMBL/GenBank/DDBJ whole genome shotgun (WGS) entry which is preliminary data.</text>
</comment>
<feature type="chain" id="PRO_5046891600" evidence="1">
    <location>
        <begin position="22"/>
        <end position="179"/>
    </location>
</feature>
<accession>A0ABP8IX42</accession>
<gene>
    <name evidence="2" type="ORF">GCM10023186_13600</name>
</gene>